<dbReference type="Proteomes" id="UP001287356">
    <property type="component" value="Unassembled WGS sequence"/>
</dbReference>
<keyword evidence="4" id="KW-1185">Reference proteome</keyword>
<feature type="compositionally biased region" description="Low complexity" evidence="1">
    <location>
        <begin position="500"/>
        <end position="519"/>
    </location>
</feature>
<dbReference type="GO" id="GO:0005829">
    <property type="term" value="C:cytosol"/>
    <property type="evidence" value="ECO:0007669"/>
    <property type="project" value="TreeGrafter"/>
</dbReference>
<reference evidence="3" key="2">
    <citation type="submission" date="2023-06" db="EMBL/GenBank/DDBJ databases">
        <authorList>
            <consortium name="Lawrence Berkeley National Laboratory"/>
            <person name="Haridas S."/>
            <person name="Hensen N."/>
            <person name="Bonometti L."/>
            <person name="Westerberg I."/>
            <person name="Brannstrom I.O."/>
            <person name="Guillou S."/>
            <person name="Cros-Aarteil S."/>
            <person name="Calhoun S."/>
            <person name="Kuo A."/>
            <person name="Mondo S."/>
            <person name="Pangilinan J."/>
            <person name="Riley R."/>
            <person name="Labutti K."/>
            <person name="Andreopoulos B."/>
            <person name="Lipzen A."/>
            <person name="Chen C."/>
            <person name="Yanf M."/>
            <person name="Daum C."/>
            <person name="Ng V."/>
            <person name="Clum A."/>
            <person name="Steindorff A."/>
            <person name="Ohm R."/>
            <person name="Martin F."/>
            <person name="Silar P."/>
            <person name="Natvig D."/>
            <person name="Lalanne C."/>
            <person name="Gautier V."/>
            <person name="Ament-Velasquez S.L."/>
            <person name="Kruys A."/>
            <person name="Hutchinson M.I."/>
            <person name="Powell A.J."/>
            <person name="Barry K."/>
            <person name="Miller A.N."/>
            <person name="Grigoriev I.V."/>
            <person name="Debuchy R."/>
            <person name="Gladieux P."/>
            <person name="Thoren M.H."/>
            <person name="Johannesson H."/>
        </authorList>
    </citation>
    <scope>NUCLEOTIDE SEQUENCE</scope>
    <source>
        <strain evidence="3">CBS 958.72</strain>
    </source>
</reference>
<dbReference type="GO" id="GO:0070086">
    <property type="term" value="P:ubiquitin-dependent endocytosis"/>
    <property type="evidence" value="ECO:0007669"/>
    <property type="project" value="TreeGrafter"/>
</dbReference>
<dbReference type="Gene3D" id="2.60.40.640">
    <property type="match status" value="1"/>
</dbReference>
<proteinExistence type="predicted"/>
<dbReference type="PANTHER" id="PTHR11188">
    <property type="entry name" value="ARRESTIN DOMAIN CONTAINING PROTEIN"/>
    <property type="match status" value="1"/>
</dbReference>
<comment type="caution">
    <text evidence="3">The sequence shown here is derived from an EMBL/GenBank/DDBJ whole genome shotgun (WGS) entry which is preliminary data.</text>
</comment>
<feature type="compositionally biased region" description="Basic residues" evidence="1">
    <location>
        <begin position="411"/>
        <end position="423"/>
    </location>
</feature>
<feature type="domain" description="Arrestin-like N-terminal" evidence="2">
    <location>
        <begin position="4"/>
        <end position="122"/>
    </location>
</feature>
<dbReference type="GO" id="GO:0031625">
    <property type="term" value="F:ubiquitin protein ligase binding"/>
    <property type="evidence" value="ECO:0007669"/>
    <property type="project" value="TreeGrafter"/>
</dbReference>
<dbReference type="AlphaFoldDB" id="A0AAE0JWN7"/>
<accession>A0AAE0JWN7</accession>
<evidence type="ECO:0000259" key="2">
    <source>
        <dbReference type="Pfam" id="PF00339"/>
    </source>
</evidence>
<dbReference type="InterPro" id="IPR050357">
    <property type="entry name" value="Arrestin_domain-protein"/>
</dbReference>
<dbReference type="PANTHER" id="PTHR11188:SF166">
    <property type="entry name" value="ARRESTIN (OR S-ANTIGEN), N-TERMINAL DOMAIN PROTEIN (AFU_ORTHOLOGUE AFUA_7G02050)"/>
    <property type="match status" value="1"/>
</dbReference>
<gene>
    <name evidence="3" type="ORF">B0T24DRAFT_396800</name>
</gene>
<dbReference type="Pfam" id="PF00339">
    <property type="entry name" value="Arrestin_N"/>
    <property type="match status" value="1"/>
</dbReference>
<protein>
    <recommendedName>
        <fullName evidence="2">Arrestin-like N-terminal domain-containing protein</fullName>
    </recommendedName>
</protein>
<dbReference type="CDD" id="cd22952">
    <property type="entry name" value="ART10-like"/>
    <property type="match status" value="1"/>
</dbReference>
<feature type="region of interest" description="Disordered" evidence="1">
    <location>
        <begin position="409"/>
        <end position="431"/>
    </location>
</feature>
<reference evidence="3" key="1">
    <citation type="journal article" date="2023" name="Mol. Phylogenet. Evol.">
        <title>Genome-scale phylogeny and comparative genomics of the fungal order Sordariales.</title>
        <authorList>
            <person name="Hensen N."/>
            <person name="Bonometti L."/>
            <person name="Westerberg I."/>
            <person name="Brannstrom I.O."/>
            <person name="Guillou S."/>
            <person name="Cros-Aarteil S."/>
            <person name="Calhoun S."/>
            <person name="Haridas S."/>
            <person name="Kuo A."/>
            <person name="Mondo S."/>
            <person name="Pangilinan J."/>
            <person name="Riley R."/>
            <person name="LaButti K."/>
            <person name="Andreopoulos B."/>
            <person name="Lipzen A."/>
            <person name="Chen C."/>
            <person name="Yan M."/>
            <person name="Daum C."/>
            <person name="Ng V."/>
            <person name="Clum A."/>
            <person name="Steindorff A."/>
            <person name="Ohm R.A."/>
            <person name="Martin F."/>
            <person name="Silar P."/>
            <person name="Natvig D.O."/>
            <person name="Lalanne C."/>
            <person name="Gautier V."/>
            <person name="Ament-Velasquez S.L."/>
            <person name="Kruys A."/>
            <person name="Hutchinson M.I."/>
            <person name="Powell A.J."/>
            <person name="Barry K."/>
            <person name="Miller A.N."/>
            <person name="Grigoriev I.V."/>
            <person name="Debuchy R."/>
            <person name="Gladieux P."/>
            <person name="Hiltunen Thoren M."/>
            <person name="Johannesson H."/>
        </authorList>
    </citation>
    <scope>NUCLEOTIDE SEQUENCE</scope>
    <source>
        <strain evidence="3">CBS 958.72</strain>
    </source>
</reference>
<feature type="compositionally biased region" description="Low complexity" evidence="1">
    <location>
        <begin position="475"/>
        <end position="491"/>
    </location>
</feature>
<evidence type="ECO:0000313" key="4">
    <source>
        <dbReference type="Proteomes" id="UP001287356"/>
    </source>
</evidence>
<organism evidence="3 4">
    <name type="scientific">Lasiosphaeria ovina</name>
    <dbReference type="NCBI Taxonomy" id="92902"/>
    <lineage>
        <taxon>Eukaryota</taxon>
        <taxon>Fungi</taxon>
        <taxon>Dikarya</taxon>
        <taxon>Ascomycota</taxon>
        <taxon>Pezizomycotina</taxon>
        <taxon>Sordariomycetes</taxon>
        <taxon>Sordariomycetidae</taxon>
        <taxon>Sordariales</taxon>
        <taxon>Lasiosphaeriaceae</taxon>
        <taxon>Lasiosphaeria</taxon>
    </lineage>
</organism>
<evidence type="ECO:0000313" key="3">
    <source>
        <dbReference type="EMBL" id="KAK3365708.1"/>
    </source>
</evidence>
<dbReference type="InterPro" id="IPR014752">
    <property type="entry name" value="Arrestin-like_C"/>
</dbReference>
<feature type="compositionally biased region" description="Polar residues" evidence="1">
    <location>
        <begin position="567"/>
        <end position="576"/>
    </location>
</feature>
<dbReference type="GO" id="GO:0030674">
    <property type="term" value="F:protein-macromolecule adaptor activity"/>
    <property type="evidence" value="ECO:0007669"/>
    <property type="project" value="TreeGrafter"/>
</dbReference>
<feature type="region of interest" description="Disordered" evidence="1">
    <location>
        <begin position="461"/>
        <end position="582"/>
    </location>
</feature>
<name>A0AAE0JWN7_9PEZI</name>
<dbReference type="InterPro" id="IPR011021">
    <property type="entry name" value="Arrestin-like_N"/>
</dbReference>
<feature type="region of interest" description="Disordered" evidence="1">
    <location>
        <begin position="205"/>
        <end position="278"/>
    </location>
</feature>
<sequence>MSIRVALDNPPEFYTNLDIIRGQVLLSLSRQEHIGAVVVKLEGESRTALSSPADGSRAGVAYQQRDQAPTGGDTLYENHKILYKVAQVFPQENAAPITPPIVLAAGQHVFSFQFKFPFNNVCGDPATMARIGGIAGSGLFGLGGVRVMDGGRQLLYSHVTKTLPPSFTGFPGEAEIRYYIKVTIQRPGLFKENWRYHTGLKFLPIEPPRPQRSNREAYARRPYTFRPRSPSTASPQSRKRSSIFPGFGHGPGRPQTPNTGGGGFDSLAPPGPDAQDLSTAAPSIEMSARLPHPAILTCLQPIPLRLIAKKLVPASAEVFLVAIQIDLIGKTLVRCQNLANTETTRWSIVTRLGLLIPLSQPDDAVGTEVVVPDALWRDAPLPNTVMPSFKTCNLGRDYQIEVKLGLSWGKPLHHPSSRSNRGKGRLDSSEIPQEIHLPLNFSAVEVYSGMAPPPELVEAMRQGRGRKPATPRPQRPAASPMSPQQQQQSPAPDLPPRSNVAQQQSPAVQQQSPAVQQQQEMDPLYPSQLSPGQVAPPYDDAPPSYDEAMAEEMTGPMFPTQARPAFSGQTDENSPGTLPEKN</sequence>
<dbReference type="GO" id="GO:0005886">
    <property type="term" value="C:plasma membrane"/>
    <property type="evidence" value="ECO:0007669"/>
    <property type="project" value="TreeGrafter"/>
</dbReference>
<evidence type="ECO:0000256" key="1">
    <source>
        <dbReference type="SAM" id="MobiDB-lite"/>
    </source>
</evidence>
<dbReference type="EMBL" id="JAULSN010000008">
    <property type="protein sequence ID" value="KAK3365708.1"/>
    <property type="molecule type" value="Genomic_DNA"/>
</dbReference>
<feature type="compositionally biased region" description="Low complexity" evidence="1">
    <location>
        <begin position="535"/>
        <end position="546"/>
    </location>
</feature>